<name>A0ABW4DTH6_9RHOB</name>
<dbReference type="EMBL" id="JBHTOQ010000017">
    <property type="protein sequence ID" value="MFD1481057.1"/>
    <property type="molecule type" value="Genomic_DNA"/>
</dbReference>
<reference evidence="2" key="1">
    <citation type="journal article" date="2019" name="Int. J. Syst. Evol. Microbiol.">
        <title>The Global Catalogue of Microorganisms (GCM) 10K type strain sequencing project: providing services to taxonomists for standard genome sequencing and annotation.</title>
        <authorList>
            <consortium name="The Broad Institute Genomics Platform"/>
            <consortium name="The Broad Institute Genome Sequencing Center for Infectious Disease"/>
            <person name="Wu L."/>
            <person name="Ma J."/>
        </authorList>
    </citation>
    <scope>NUCLEOTIDE SEQUENCE [LARGE SCALE GENOMIC DNA]</scope>
    <source>
        <strain evidence="2">CCM 8875</strain>
    </source>
</reference>
<comment type="caution">
    <text evidence="1">The sequence shown here is derived from an EMBL/GenBank/DDBJ whole genome shotgun (WGS) entry which is preliminary data.</text>
</comment>
<dbReference type="RefSeq" id="WP_131575544.1">
    <property type="nucleotide sequence ID" value="NZ_CBCSAJ010000037.1"/>
</dbReference>
<accession>A0ABW4DTH6</accession>
<evidence type="ECO:0000313" key="1">
    <source>
        <dbReference type="EMBL" id="MFD1481057.1"/>
    </source>
</evidence>
<dbReference type="SUPFAM" id="SSF140736">
    <property type="entry name" value="Rv1873-like"/>
    <property type="match status" value="1"/>
</dbReference>
<protein>
    <submittedName>
        <fullName evidence="1">DUF1810 domain-containing protein</fullName>
    </submittedName>
</protein>
<dbReference type="Proteomes" id="UP001597302">
    <property type="component" value="Unassembled WGS sequence"/>
</dbReference>
<dbReference type="Gene3D" id="1.25.40.380">
    <property type="entry name" value="Protein of unknown function DUF1810"/>
    <property type="match status" value="1"/>
</dbReference>
<keyword evidence="2" id="KW-1185">Reference proteome</keyword>
<dbReference type="InterPro" id="IPR036287">
    <property type="entry name" value="Rv1873-like_sf"/>
</dbReference>
<dbReference type="Pfam" id="PF08837">
    <property type="entry name" value="DUF1810"/>
    <property type="match status" value="1"/>
</dbReference>
<proteinExistence type="predicted"/>
<evidence type="ECO:0000313" key="2">
    <source>
        <dbReference type="Proteomes" id="UP001597302"/>
    </source>
</evidence>
<dbReference type="PIRSF" id="PIRSF008546">
    <property type="entry name" value="UCP008546"/>
    <property type="match status" value="1"/>
</dbReference>
<dbReference type="InterPro" id="IPR014937">
    <property type="entry name" value="DUF1810"/>
</dbReference>
<sequence>MIRISHAESHATLHRFVAAQDGTYLDALSELKRGSKQSHWMWFIFPQLRGLGQSTMSLFYGIENLDEARRYLMHPVLGPRLVACTNAALSHGEISAEAIFGTVDAGKFRSSATLFATAARDEPDVFKNVITTFFNGQHCRITADRLHSAPD</sequence>
<organism evidence="1 2">
    <name type="scientific">Paracoccus nototheniae</name>
    <dbReference type="NCBI Taxonomy" id="2489002"/>
    <lineage>
        <taxon>Bacteria</taxon>
        <taxon>Pseudomonadati</taxon>
        <taxon>Pseudomonadota</taxon>
        <taxon>Alphaproteobacteria</taxon>
        <taxon>Rhodobacterales</taxon>
        <taxon>Paracoccaceae</taxon>
        <taxon>Paracoccus</taxon>
    </lineage>
</organism>
<gene>
    <name evidence="1" type="ORF">ACFQ5P_07110</name>
</gene>